<evidence type="ECO:0000313" key="13">
    <source>
        <dbReference type="Proteomes" id="UP001301653"/>
    </source>
</evidence>
<comment type="caution">
    <text evidence="12">The sequence shown here is derived from an EMBL/GenBank/DDBJ whole genome shotgun (WGS) entry which is preliminary data.</text>
</comment>
<dbReference type="RefSeq" id="WP_323439412.1">
    <property type="nucleotide sequence ID" value="NZ_JAYFUH010000249.1"/>
</dbReference>
<protein>
    <recommendedName>
        <fullName evidence="2">Type II secretion system protein H</fullName>
    </recommendedName>
    <alternativeName>
        <fullName evidence="10">General secretion pathway protein H</fullName>
    </alternativeName>
</protein>
<dbReference type="InterPro" id="IPR022346">
    <property type="entry name" value="T2SS_GspH"/>
</dbReference>
<evidence type="ECO:0000256" key="9">
    <source>
        <dbReference type="ARBA" id="ARBA00025772"/>
    </source>
</evidence>
<keyword evidence="3" id="KW-1003">Cell membrane</keyword>
<gene>
    <name evidence="12" type="ORF">VA603_15850</name>
</gene>
<evidence type="ECO:0000256" key="3">
    <source>
        <dbReference type="ARBA" id="ARBA00022475"/>
    </source>
</evidence>
<comment type="similarity">
    <text evidence="9">Belongs to the GSP H family.</text>
</comment>
<dbReference type="EMBL" id="JAYFUH010000249">
    <property type="protein sequence ID" value="MEA5669020.1"/>
    <property type="molecule type" value="Genomic_DNA"/>
</dbReference>
<evidence type="ECO:0000256" key="5">
    <source>
        <dbReference type="ARBA" id="ARBA00022519"/>
    </source>
</evidence>
<evidence type="ECO:0000256" key="2">
    <source>
        <dbReference type="ARBA" id="ARBA00021549"/>
    </source>
</evidence>
<dbReference type="SUPFAM" id="SSF54523">
    <property type="entry name" value="Pili subunits"/>
    <property type="match status" value="1"/>
</dbReference>
<evidence type="ECO:0000313" key="12">
    <source>
        <dbReference type="EMBL" id="MEA5669020.1"/>
    </source>
</evidence>
<evidence type="ECO:0000256" key="7">
    <source>
        <dbReference type="ARBA" id="ARBA00022989"/>
    </source>
</evidence>
<evidence type="ECO:0000256" key="8">
    <source>
        <dbReference type="ARBA" id="ARBA00023136"/>
    </source>
</evidence>
<evidence type="ECO:0000256" key="4">
    <source>
        <dbReference type="ARBA" id="ARBA00022481"/>
    </source>
</evidence>
<dbReference type="Gene3D" id="3.55.40.10">
    <property type="entry name" value="minor pseudopilin epsh domain"/>
    <property type="match status" value="1"/>
</dbReference>
<keyword evidence="6" id="KW-0812">Transmembrane</keyword>
<evidence type="ECO:0000256" key="10">
    <source>
        <dbReference type="ARBA" id="ARBA00030775"/>
    </source>
</evidence>
<evidence type="ECO:0000256" key="1">
    <source>
        <dbReference type="ARBA" id="ARBA00004377"/>
    </source>
</evidence>
<comment type="subcellular location">
    <subcellularLocation>
        <location evidence="1">Cell inner membrane</location>
        <topology evidence="1">Single-pass membrane protein</topology>
    </subcellularLocation>
</comment>
<feature type="domain" description="General secretion pathway GspH" evidence="11">
    <location>
        <begin position="30"/>
        <end position="147"/>
    </location>
</feature>
<proteinExistence type="inferred from homology"/>
<evidence type="ECO:0000259" key="11">
    <source>
        <dbReference type="Pfam" id="PF12019"/>
    </source>
</evidence>
<keyword evidence="7" id="KW-1133">Transmembrane helix</keyword>
<sequence length="157" mass="16195">MITVVILAVLAAIAFPNFQGTIRSNRVSAATNEVLASLALARAEAIKNAHGGGICASSTGAACDGDNWGQGWLVWADSNADGAFDAAEQVIRVSQGSKAIIGDSADLVITFDGRGRRRGSADQAIALQPDECGTAELLRTVQVNQTGQTRVVRGACP</sequence>
<dbReference type="Pfam" id="PF12019">
    <property type="entry name" value="GspH"/>
    <property type="match status" value="1"/>
</dbReference>
<dbReference type="Proteomes" id="UP001301653">
    <property type="component" value="Unassembled WGS sequence"/>
</dbReference>
<keyword evidence="5" id="KW-0997">Cell inner membrane</keyword>
<evidence type="ECO:0000256" key="6">
    <source>
        <dbReference type="ARBA" id="ARBA00022692"/>
    </source>
</evidence>
<keyword evidence="13" id="KW-1185">Reference proteome</keyword>
<dbReference type="InterPro" id="IPR045584">
    <property type="entry name" value="Pilin-like"/>
</dbReference>
<accession>A0ABU5V940</accession>
<name>A0ABU5V940_9GAMM</name>
<keyword evidence="4" id="KW-0488">Methylation</keyword>
<organism evidence="12 13">
    <name type="scientific">Stenotrophomonas capsici</name>
    <dbReference type="NCBI Taxonomy" id="3110230"/>
    <lineage>
        <taxon>Bacteria</taxon>
        <taxon>Pseudomonadati</taxon>
        <taxon>Pseudomonadota</taxon>
        <taxon>Gammaproteobacteria</taxon>
        <taxon>Lysobacterales</taxon>
        <taxon>Lysobacteraceae</taxon>
        <taxon>Stenotrophomonas</taxon>
    </lineage>
</organism>
<keyword evidence="8" id="KW-0472">Membrane</keyword>
<reference evidence="12 13" key="1">
    <citation type="submission" date="2023-12" db="EMBL/GenBank/DDBJ databases">
        <title>Stenotrophomonas guangdongensis sp. nov., isolated from wilted pepper plants (Capsicum annuum).</title>
        <authorList>
            <person name="Qiu M."/>
            <person name="Li Y."/>
            <person name="Liu Q."/>
            <person name="Zhang X."/>
            <person name="Huang Y."/>
            <person name="Guo R."/>
            <person name="Hu M."/>
            <person name="Zhou J."/>
            <person name="Zhou X."/>
        </authorList>
    </citation>
    <scope>NUCLEOTIDE SEQUENCE [LARGE SCALE GENOMIC DNA]</scope>
    <source>
        <strain evidence="12 13">MH1</strain>
    </source>
</reference>